<sequence>MPALKHAHGLCCTSAVSSSALQPLHPWLQPERAACAGHPHTANNNASKMQMLHMDSASLPHCVHGFSPTAMLHTWLHPDCAACATHPHTANGNASETQVMHTWIQPHRHIAFMGSARPLC</sequence>
<accession>A0ABQ7H1F5</accession>
<name>A0ABQ7H1F5_DUNSA</name>
<gene>
    <name evidence="1" type="ORF">DUNSADRAFT_15784</name>
</gene>
<organism evidence="1 2">
    <name type="scientific">Dunaliella salina</name>
    <name type="common">Green alga</name>
    <name type="synonym">Protococcus salinus</name>
    <dbReference type="NCBI Taxonomy" id="3046"/>
    <lineage>
        <taxon>Eukaryota</taxon>
        <taxon>Viridiplantae</taxon>
        <taxon>Chlorophyta</taxon>
        <taxon>core chlorophytes</taxon>
        <taxon>Chlorophyceae</taxon>
        <taxon>CS clade</taxon>
        <taxon>Chlamydomonadales</taxon>
        <taxon>Dunaliellaceae</taxon>
        <taxon>Dunaliella</taxon>
    </lineage>
</organism>
<protein>
    <recommendedName>
        <fullName evidence="3">Encoded protein</fullName>
    </recommendedName>
</protein>
<comment type="caution">
    <text evidence="1">The sequence shown here is derived from an EMBL/GenBank/DDBJ whole genome shotgun (WGS) entry which is preliminary data.</text>
</comment>
<reference evidence="1" key="1">
    <citation type="submission" date="2017-08" db="EMBL/GenBank/DDBJ databases">
        <authorList>
            <person name="Polle J.E."/>
            <person name="Barry K."/>
            <person name="Cushman J."/>
            <person name="Schmutz J."/>
            <person name="Tran D."/>
            <person name="Hathwaick L.T."/>
            <person name="Yim W.C."/>
            <person name="Jenkins J."/>
            <person name="Mckie-Krisberg Z.M."/>
            <person name="Prochnik S."/>
            <person name="Lindquist E."/>
            <person name="Dockter R.B."/>
            <person name="Adam C."/>
            <person name="Molina H."/>
            <person name="Bunkerborg J."/>
            <person name="Jin E."/>
            <person name="Buchheim M."/>
            <person name="Magnuson J."/>
        </authorList>
    </citation>
    <scope>NUCLEOTIDE SEQUENCE</scope>
    <source>
        <strain evidence="1">CCAP 19/18</strain>
    </source>
</reference>
<proteinExistence type="predicted"/>
<keyword evidence="2" id="KW-1185">Reference proteome</keyword>
<evidence type="ECO:0008006" key="3">
    <source>
        <dbReference type="Google" id="ProtNLM"/>
    </source>
</evidence>
<evidence type="ECO:0000313" key="1">
    <source>
        <dbReference type="EMBL" id="KAF5840689.1"/>
    </source>
</evidence>
<evidence type="ECO:0000313" key="2">
    <source>
        <dbReference type="Proteomes" id="UP000815325"/>
    </source>
</evidence>
<dbReference type="EMBL" id="MU069505">
    <property type="protein sequence ID" value="KAF5840689.1"/>
    <property type="molecule type" value="Genomic_DNA"/>
</dbReference>
<dbReference type="Proteomes" id="UP000815325">
    <property type="component" value="Unassembled WGS sequence"/>
</dbReference>